<accession>A0A3P3YCI9</accession>
<evidence type="ECO:0000313" key="3">
    <source>
        <dbReference type="Proteomes" id="UP000290189"/>
    </source>
</evidence>
<dbReference type="InterPro" id="IPR026907">
    <property type="entry name" value="GCIP-like"/>
</dbReference>
<dbReference type="Pfam" id="PF13324">
    <property type="entry name" value="GCIP_N"/>
    <property type="match status" value="1"/>
</dbReference>
<evidence type="ECO:0000259" key="1">
    <source>
        <dbReference type="Pfam" id="PF13324"/>
    </source>
</evidence>
<dbReference type="Gene3D" id="1.20.1410.10">
    <property type="entry name" value="I/LWEQ domain"/>
    <property type="match status" value="1"/>
</dbReference>
<dbReference type="GO" id="GO:0005634">
    <property type="term" value="C:nucleus"/>
    <property type="evidence" value="ECO:0007669"/>
    <property type="project" value="TreeGrafter"/>
</dbReference>
<dbReference type="AlphaFoldDB" id="A0A3P3YCI9"/>
<keyword evidence="2" id="KW-0496">Mitochondrion</keyword>
<dbReference type="PANTHER" id="PTHR15492:SF1">
    <property type="entry name" value="CYCLIN-D1-BINDING PROTEIN 1"/>
    <property type="match status" value="1"/>
</dbReference>
<name>A0A3P3YCI9_PLABS</name>
<proteinExistence type="predicted"/>
<dbReference type="Proteomes" id="UP000290189">
    <property type="component" value="Unassembled WGS sequence"/>
</dbReference>
<dbReference type="InterPro" id="IPR049317">
    <property type="entry name" value="GCIP-like_N"/>
</dbReference>
<protein>
    <recommendedName>
        <fullName evidence="1">Cyclin-D1-binding protein 1-like N-terminal domain-containing protein</fullName>
    </recommendedName>
</protein>
<dbReference type="PANTHER" id="PTHR15492">
    <property type="entry name" value="CYCLIN D1-BINDING PROTEIN 1"/>
    <property type="match status" value="1"/>
</dbReference>
<evidence type="ECO:0000313" key="2">
    <source>
        <dbReference type="EMBL" id="SPQ97867.1"/>
    </source>
</evidence>
<feature type="domain" description="Cyclin-D1-binding protein 1-like N-terminal" evidence="1">
    <location>
        <begin position="87"/>
        <end position="190"/>
    </location>
</feature>
<geneLocation type="mitochondrion" evidence="2"/>
<sequence>MWPPVAALGRVRWRNKCAASKGAGRVTDDSHGTMEAAVAVALQCVADGAQEECVDGADVAAVADVARVLAQSIRRMALMVPVAPERDLVSVVNRIAVEAAVLHASLARSMSRAGPTLRSVLSGHARSVAEGLSGALRHVASCRTKPDLSVIGRAISACDAVASAPADNRAAVAAALDVQVASIADAFDELCMSLRSSEDDVGELADTFVKAALSGGEEDIADEDTVPWTSAERAVALPGGRAIVLVVLATVRRIHRFLQEAHREFGDADSVTWLESVLSAAVALAALVDEFVADLLPRQPGAAVLTNEIESIRQQFSDLHNLLIESGPFAAADVRESKGLTVKGAVFIRNALRKLTAACRGATQAADRLLYTTLSTS</sequence>
<organism evidence="2 3">
    <name type="scientific">Plasmodiophora brassicae</name>
    <name type="common">Clubroot disease agent</name>
    <dbReference type="NCBI Taxonomy" id="37360"/>
    <lineage>
        <taxon>Eukaryota</taxon>
        <taxon>Sar</taxon>
        <taxon>Rhizaria</taxon>
        <taxon>Endomyxa</taxon>
        <taxon>Phytomyxea</taxon>
        <taxon>Plasmodiophorida</taxon>
        <taxon>Plasmodiophoridae</taxon>
        <taxon>Plasmodiophora</taxon>
    </lineage>
</organism>
<reference evidence="2 3" key="1">
    <citation type="submission" date="2018-03" db="EMBL/GenBank/DDBJ databases">
        <authorList>
            <person name="Fogelqvist J."/>
        </authorList>
    </citation>
    <scope>NUCLEOTIDE SEQUENCE [LARGE SCALE GENOMIC DNA]</scope>
</reference>
<gene>
    <name evidence="2" type="ORF">PLBR_LOCUS5082</name>
</gene>
<dbReference type="EMBL" id="OVEO01000008">
    <property type="protein sequence ID" value="SPQ97867.1"/>
    <property type="molecule type" value="Genomic_DNA"/>
</dbReference>